<evidence type="ECO:0000313" key="1">
    <source>
        <dbReference type="EMBL" id="TGO03528.1"/>
    </source>
</evidence>
<protein>
    <submittedName>
        <fullName evidence="1">Uncharacterized protein</fullName>
    </submittedName>
</protein>
<accession>A0A4E0QSK7</accession>
<reference evidence="1 2" key="1">
    <citation type="journal article" date="2016" name="Front. Microbiol.">
        <title>Single-Cell (Meta-)Genomics of a Dimorphic Candidatus Thiomargarita nelsonii Reveals Genomic Plasticity.</title>
        <authorList>
            <person name="Flood B.E."/>
            <person name="Fliss P."/>
            <person name="Jones D.S."/>
            <person name="Dick G.J."/>
            <person name="Jain S."/>
            <person name="Kaster A.K."/>
            <person name="Winkel M."/>
            <person name="Mussmann M."/>
            <person name="Bailey J."/>
        </authorList>
    </citation>
    <scope>NUCLEOTIDE SEQUENCE [LARGE SCALE GENOMIC DNA]</scope>
    <source>
        <strain evidence="1">Hydrate Ridge</strain>
    </source>
</reference>
<name>A0A4E0QSK7_9GAMM</name>
<proteinExistence type="predicted"/>
<dbReference type="AlphaFoldDB" id="A0A4E0QSK7"/>
<organism evidence="1 2">
    <name type="scientific">Candidatus Thiomargarita nelsonii</name>
    <dbReference type="NCBI Taxonomy" id="1003181"/>
    <lineage>
        <taxon>Bacteria</taxon>
        <taxon>Pseudomonadati</taxon>
        <taxon>Pseudomonadota</taxon>
        <taxon>Gammaproteobacteria</taxon>
        <taxon>Thiotrichales</taxon>
        <taxon>Thiotrichaceae</taxon>
        <taxon>Thiomargarita</taxon>
    </lineage>
</organism>
<dbReference type="EMBL" id="JSZA02000014">
    <property type="protein sequence ID" value="TGO03528.1"/>
    <property type="molecule type" value="Genomic_DNA"/>
</dbReference>
<keyword evidence="2" id="KW-1185">Reference proteome</keyword>
<dbReference type="Proteomes" id="UP000030428">
    <property type="component" value="Unassembled WGS sequence"/>
</dbReference>
<gene>
    <name evidence="1" type="ORF">PN36_05250</name>
</gene>
<comment type="caution">
    <text evidence="1">The sequence shown here is derived from an EMBL/GenBank/DDBJ whole genome shotgun (WGS) entry which is preliminary data.</text>
</comment>
<sequence length="60" mass="6824">MLPLVLKHLTSNDLPAKWAKQLPTGQVVIVTEKLVPKQSNIEQSHTPLFGIWRDYEATQN</sequence>
<evidence type="ECO:0000313" key="2">
    <source>
        <dbReference type="Proteomes" id="UP000030428"/>
    </source>
</evidence>